<proteinExistence type="predicted"/>
<accession>A0A2C6KQX5</accession>
<feature type="compositionally biased region" description="Basic and acidic residues" evidence="1">
    <location>
        <begin position="21"/>
        <end position="36"/>
    </location>
</feature>
<comment type="caution">
    <text evidence="2">The sequence shown here is derived from an EMBL/GenBank/DDBJ whole genome shotgun (WGS) entry which is preliminary data.</text>
</comment>
<dbReference type="VEuPathDB" id="ToxoDB:CSUI_007195"/>
<organism evidence="2 3">
    <name type="scientific">Cystoisospora suis</name>
    <dbReference type="NCBI Taxonomy" id="483139"/>
    <lineage>
        <taxon>Eukaryota</taxon>
        <taxon>Sar</taxon>
        <taxon>Alveolata</taxon>
        <taxon>Apicomplexa</taxon>
        <taxon>Conoidasida</taxon>
        <taxon>Coccidia</taxon>
        <taxon>Eucoccidiorida</taxon>
        <taxon>Eimeriorina</taxon>
        <taxon>Sarcocystidae</taxon>
        <taxon>Cystoisospora</taxon>
    </lineage>
</organism>
<reference evidence="2 3" key="1">
    <citation type="journal article" date="2017" name="Int. J. Parasitol.">
        <title>The genome of the protozoan parasite Cystoisospora suis and a reverse vaccinology approach to identify vaccine candidates.</title>
        <authorList>
            <person name="Palmieri N."/>
            <person name="Shrestha A."/>
            <person name="Ruttkowski B."/>
            <person name="Beck T."/>
            <person name="Vogl C."/>
            <person name="Tomley F."/>
            <person name="Blake D.P."/>
            <person name="Joachim A."/>
        </authorList>
    </citation>
    <scope>NUCLEOTIDE SEQUENCE [LARGE SCALE GENOMIC DNA]</scope>
    <source>
        <strain evidence="2 3">Wien I</strain>
    </source>
</reference>
<dbReference type="Proteomes" id="UP000221165">
    <property type="component" value="Unassembled WGS sequence"/>
</dbReference>
<feature type="compositionally biased region" description="Basic and acidic residues" evidence="1">
    <location>
        <begin position="49"/>
        <end position="58"/>
    </location>
</feature>
<dbReference type="GeneID" id="94430556"/>
<dbReference type="RefSeq" id="XP_067920680.1">
    <property type="nucleotide sequence ID" value="XM_068067345.1"/>
</dbReference>
<dbReference type="AlphaFoldDB" id="A0A2C6KQX5"/>
<evidence type="ECO:0000313" key="2">
    <source>
        <dbReference type="EMBL" id="PHJ18978.1"/>
    </source>
</evidence>
<dbReference type="EMBL" id="MIGC01003737">
    <property type="protein sequence ID" value="PHJ18978.1"/>
    <property type="molecule type" value="Genomic_DNA"/>
</dbReference>
<evidence type="ECO:0000256" key="1">
    <source>
        <dbReference type="SAM" id="MobiDB-lite"/>
    </source>
</evidence>
<feature type="region of interest" description="Disordered" evidence="1">
    <location>
        <begin position="20"/>
        <end position="78"/>
    </location>
</feature>
<feature type="compositionally biased region" description="Basic residues" evidence="1">
    <location>
        <begin position="59"/>
        <end position="78"/>
    </location>
</feature>
<protein>
    <submittedName>
        <fullName evidence="2">Uncharacterized protein</fullName>
    </submittedName>
</protein>
<evidence type="ECO:0000313" key="3">
    <source>
        <dbReference type="Proteomes" id="UP000221165"/>
    </source>
</evidence>
<sequence>MQIDPPFLSLMKLVIQLKRRKEPEKRKKKIKQEEISRGWIAPRGVLSQQKERRSDGRKEKMKIKKKKEMKRRKRRRRR</sequence>
<name>A0A2C6KQX5_9APIC</name>
<keyword evidence="3" id="KW-1185">Reference proteome</keyword>
<gene>
    <name evidence="2" type="ORF">CSUI_007195</name>
</gene>